<dbReference type="EMBL" id="LR901587">
    <property type="protein sequence ID" value="CAD7248935.1"/>
    <property type="molecule type" value="Genomic_DNA"/>
</dbReference>
<keyword evidence="3 5" id="KW-0862">Zinc</keyword>
<dbReference type="Proteomes" id="UP000677054">
    <property type="component" value="Unassembled WGS sequence"/>
</dbReference>
<evidence type="ECO:0000256" key="1">
    <source>
        <dbReference type="ARBA" id="ARBA00022723"/>
    </source>
</evidence>
<gene>
    <name evidence="7" type="ORF">DSTB1V02_LOCUS8741</name>
</gene>
<evidence type="ECO:0000313" key="8">
    <source>
        <dbReference type="Proteomes" id="UP000677054"/>
    </source>
</evidence>
<dbReference type="SMART" id="SM00132">
    <property type="entry name" value="LIM"/>
    <property type="match status" value="1"/>
</dbReference>
<dbReference type="AlphaFoldDB" id="A0A7R9A6S2"/>
<dbReference type="OrthoDB" id="6374234at2759"/>
<dbReference type="Pfam" id="PF00412">
    <property type="entry name" value="LIM"/>
    <property type="match status" value="1"/>
</dbReference>
<name>A0A7R9A6S2_9CRUS</name>
<dbReference type="PANTHER" id="PTHR45787">
    <property type="entry name" value="LD11652P"/>
    <property type="match status" value="1"/>
</dbReference>
<dbReference type="SUPFAM" id="SSF57716">
    <property type="entry name" value="Glucocorticoid receptor-like (DNA-binding domain)"/>
    <property type="match status" value="2"/>
</dbReference>
<evidence type="ECO:0000313" key="7">
    <source>
        <dbReference type="EMBL" id="CAD7248935.1"/>
    </source>
</evidence>
<dbReference type="PANTHER" id="PTHR45787:SF13">
    <property type="entry name" value="LD11652P"/>
    <property type="match status" value="1"/>
</dbReference>
<evidence type="ECO:0000259" key="6">
    <source>
        <dbReference type="PROSITE" id="PS50023"/>
    </source>
</evidence>
<keyword evidence="4 5" id="KW-0440">LIM domain</keyword>
<keyword evidence="1 5" id="KW-0479">Metal-binding</keyword>
<organism evidence="7">
    <name type="scientific">Darwinula stevensoni</name>
    <dbReference type="NCBI Taxonomy" id="69355"/>
    <lineage>
        <taxon>Eukaryota</taxon>
        <taxon>Metazoa</taxon>
        <taxon>Ecdysozoa</taxon>
        <taxon>Arthropoda</taxon>
        <taxon>Crustacea</taxon>
        <taxon>Oligostraca</taxon>
        <taxon>Ostracoda</taxon>
        <taxon>Podocopa</taxon>
        <taxon>Podocopida</taxon>
        <taxon>Darwinulocopina</taxon>
        <taxon>Darwinuloidea</taxon>
        <taxon>Darwinulidae</taxon>
        <taxon>Darwinula</taxon>
    </lineage>
</organism>
<dbReference type="InterPro" id="IPR050945">
    <property type="entry name" value="LMO_RBTN_TF"/>
</dbReference>
<dbReference type="CDD" id="cd09386">
    <property type="entry name" value="LIM1_LMO4"/>
    <property type="match status" value="1"/>
</dbReference>
<evidence type="ECO:0000256" key="4">
    <source>
        <dbReference type="ARBA" id="ARBA00023038"/>
    </source>
</evidence>
<accession>A0A7R9A6S2</accession>
<dbReference type="PROSITE" id="PS50023">
    <property type="entry name" value="LIM_DOMAIN_2"/>
    <property type="match status" value="1"/>
</dbReference>
<proteinExistence type="predicted"/>
<evidence type="ECO:0000256" key="3">
    <source>
        <dbReference type="ARBA" id="ARBA00022833"/>
    </source>
</evidence>
<evidence type="ECO:0000256" key="5">
    <source>
        <dbReference type="PROSITE-ProRule" id="PRU00125"/>
    </source>
</evidence>
<keyword evidence="2" id="KW-0677">Repeat</keyword>
<evidence type="ECO:0000256" key="2">
    <source>
        <dbReference type="ARBA" id="ARBA00022737"/>
    </source>
</evidence>
<dbReference type="GO" id="GO:0046872">
    <property type="term" value="F:metal ion binding"/>
    <property type="evidence" value="ECO:0007669"/>
    <property type="project" value="UniProtKB-KW"/>
</dbReference>
<reference evidence="7" key="1">
    <citation type="submission" date="2020-11" db="EMBL/GenBank/DDBJ databases">
        <authorList>
            <person name="Tran Van P."/>
        </authorList>
    </citation>
    <scope>NUCLEOTIDE SEQUENCE</scope>
</reference>
<dbReference type="EMBL" id="CAJPEV010002070">
    <property type="protein sequence ID" value="CAG0895519.1"/>
    <property type="molecule type" value="Genomic_DNA"/>
</dbReference>
<feature type="domain" description="LIM zinc-binding" evidence="6">
    <location>
        <begin position="122"/>
        <end position="180"/>
    </location>
</feature>
<dbReference type="Gene3D" id="2.10.110.10">
    <property type="entry name" value="Cysteine Rich Protein"/>
    <property type="match status" value="1"/>
</dbReference>
<sequence length="180" mass="18804">MYVVRKRMSLGTYSAYGSEPGRGQGGGDIEEGKEEMLSSGGYPGMEAPRVPPPHPGSYDGSQNIHNGLIHSQSMSGNGHSHGHGSPSMGMCGGAGPLLHNGSPIGVPSNMTSFCPGVINGIKVCAGCGCKISDRFLLHALDRFWHQACLKCSCCAATLADIGSSCYTRGGMILCKHDYAR</sequence>
<protein>
    <recommendedName>
        <fullName evidence="6">LIM zinc-binding domain-containing protein</fullName>
    </recommendedName>
</protein>
<dbReference type="InterPro" id="IPR001781">
    <property type="entry name" value="Znf_LIM"/>
</dbReference>
<dbReference type="PROSITE" id="PS00478">
    <property type="entry name" value="LIM_DOMAIN_1"/>
    <property type="match status" value="1"/>
</dbReference>
<keyword evidence="8" id="KW-1185">Reference proteome</keyword>